<protein>
    <recommendedName>
        <fullName evidence="6">Histone protein Lsr2</fullName>
    </recommendedName>
</protein>
<feature type="region of interest" description="Disordered" evidence="2">
    <location>
        <begin position="58"/>
        <end position="84"/>
    </location>
</feature>
<evidence type="ECO:0008006" key="6">
    <source>
        <dbReference type="Google" id="ProtNLM"/>
    </source>
</evidence>
<feature type="domain" description="Lsr2 DNA-binding" evidence="4">
    <location>
        <begin position="81"/>
        <end position="115"/>
    </location>
</feature>
<dbReference type="GO" id="GO:0003677">
    <property type="term" value="F:DNA binding"/>
    <property type="evidence" value="ECO:0007669"/>
    <property type="project" value="UniProtKB-KW"/>
</dbReference>
<evidence type="ECO:0000259" key="4">
    <source>
        <dbReference type="Pfam" id="PF23359"/>
    </source>
</evidence>
<dbReference type="Pfam" id="PF11774">
    <property type="entry name" value="Lsr2"/>
    <property type="match status" value="1"/>
</dbReference>
<dbReference type="InterPro" id="IPR024412">
    <property type="entry name" value="Lsr2_dim_dom"/>
</dbReference>
<keyword evidence="1" id="KW-0238">DNA-binding</keyword>
<evidence type="ECO:0000256" key="2">
    <source>
        <dbReference type="SAM" id="MobiDB-lite"/>
    </source>
</evidence>
<dbReference type="Gene3D" id="3.30.60.230">
    <property type="entry name" value="Lsr2, dimerization domain"/>
    <property type="match status" value="1"/>
</dbReference>
<evidence type="ECO:0000313" key="5">
    <source>
        <dbReference type="EMBL" id="CAA9243551.1"/>
    </source>
</evidence>
<dbReference type="Gene3D" id="4.10.320.10">
    <property type="entry name" value="E3-binding domain"/>
    <property type="match status" value="1"/>
</dbReference>
<evidence type="ECO:0000259" key="3">
    <source>
        <dbReference type="Pfam" id="PF11774"/>
    </source>
</evidence>
<dbReference type="AlphaFoldDB" id="A0A6J4I7I4"/>
<reference evidence="5" key="1">
    <citation type="submission" date="2020-02" db="EMBL/GenBank/DDBJ databases">
        <authorList>
            <person name="Meier V. D."/>
        </authorList>
    </citation>
    <scope>NUCLEOTIDE SEQUENCE</scope>
    <source>
        <strain evidence="5">AVDCRST_MAG41</strain>
    </source>
</reference>
<dbReference type="EMBL" id="CADCTP010000144">
    <property type="protein sequence ID" value="CAA9243551.1"/>
    <property type="molecule type" value="Genomic_DNA"/>
</dbReference>
<dbReference type="GO" id="GO:0016746">
    <property type="term" value="F:acyltransferase activity"/>
    <property type="evidence" value="ECO:0007669"/>
    <property type="project" value="InterPro"/>
</dbReference>
<gene>
    <name evidence="5" type="ORF">AVDCRST_MAG41-1594</name>
</gene>
<dbReference type="InterPro" id="IPR055370">
    <property type="entry name" value="Lsr2_DNA-bd"/>
</dbReference>
<dbReference type="InterPro" id="IPR036625">
    <property type="entry name" value="E3-bd_dom_sf"/>
</dbReference>
<name>A0A6J4I7I4_9ACTN</name>
<feature type="compositionally biased region" description="Gly residues" evidence="2">
    <location>
        <begin position="60"/>
        <end position="70"/>
    </location>
</feature>
<dbReference type="InterPro" id="IPR042261">
    <property type="entry name" value="Lsr2-like_dimerization"/>
</dbReference>
<organism evidence="5">
    <name type="scientific">uncultured Mycobacteriales bacterium</name>
    <dbReference type="NCBI Taxonomy" id="581187"/>
    <lineage>
        <taxon>Bacteria</taxon>
        <taxon>Bacillati</taxon>
        <taxon>Actinomycetota</taxon>
        <taxon>Actinomycetes</taxon>
        <taxon>Mycobacteriales</taxon>
        <taxon>environmental samples</taxon>
    </lineage>
</organism>
<evidence type="ECO:0000256" key="1">
    <source>
        <dbReference type="ARBA" id="ARBA00023125"/>
    </source>
</evidence>
<proteinExistence type="predicted"/>
<feature type="domain" description="Lsr2 dimerization" evidence="3">
    <location>
        <begin position="1"/>
        <end position="62"/>
    </location>
</feature>
<accession>A0A6J4I7I4</accession>
<sequence>MAQRTVVQLTDDLDGKAIAEGKGETVRFGVDGQDYEIDLGEKNAQALRDIVGKYAAAGRRVGGGSRGGGRARTTPARGNRDYDPKAVRAWAESQGLEVSQRGRVPSDLVTKFQEANA</sequence>
<dbReference type="Pfam" id="PF23359">
    <property type="entry name" value="Lsr2_DNA-bd"/>
    <property type="match status" value="1"/>
</dbReference>